<comment type="subcellular location">
    <subcellularLocation>
        <location evidence="2">Cell membrane</location>
        <topology evidence="2">Lipid-anchor</topology>
    </subcellularLocation>
</comment>
<keyword evidence="2" id="KW-1134">Transmembrane beta strand</keyword>
<gene>
    <name evidence="4" type="ORF">GCM10011342_20180</name>
</gene>
<dbReference type="Gene3D" id="1.20.1600.10">
    <property type="entry name" value="Outer membrane efflux proteins (OEP)"/>
    <property type="match status" value="1"/>
</dbReference>
<keyword evidence="2" id="KW-0812">Transmembrane</keyword>
<dbReference type="GO" id="GO:0015562">
    <property type="term" value="F:efflux transmembrane transporter activity"/>
    <property type="evidence" value="ECO:0007669"/>
    <property type="project" value="InterPro"/>
</dbReference>
<dbReference type="Gene3D" id="2.20.200.10">
    <property type="entry name" value="Outer membrane efflux proteins (OEP)"/>
    <property type="match status" value="1"/>
</dbReference>
<comment type="similarity">
    <text evidence="1 2">Belongs to the outer membrane factor (OMF) (TC 1.B.17) family.</text>
</comment>
<evidence type="ECO:0000256" key="3">
    <source>
        <dbReference type="SAM" id="Coils"/>
    </source>
</evidence>
<dbReference type="NCBIfam" id="TIGR01845">
    <property type="entry name" value="outer_NodT"/>
    <property type="match status" value="1"/>
</dbReference>
<dbReference type="InterPro" id="IPR003423">
    <property type="entry name" value="OMP_efflux"/>
</dbReference>
<reference evidence="4" key="1">
    <citation type="journal article" date="2014" name="Int. J. Syst. Evol. Microbiol.">
        <title>Complete genome sequence of Corynebacterium casei LMG S-19264T (=DSM 44701T), isolated from a smear-ripened cheese.</title>
        <authorList>
            <consortium name="US DOE Joint Genome Institute (JGI-PGF)"/>
            <person name="Walter F."/>
            <person name="Albersmeier A."/>
            <person name="Kalinowski J."/>
            <person name="Ruckert C."/>
        </authorList>
    </citation>
    <scope>NUCLEOTIDE SEQUENCE</scope>
    <source>
        <strain evidence="4">CGMCC 1.12921</strain>
    </source>
</reference>
<protein>
    <recommendedName>
        <fullName evidence="6">RND efflux system, outer membrane lipoprotein, NodT family</fullName>
    </recommendedName>
</protein>
<comment type="caution">
    <text evidence="4">The sequence shown here is derived from an EMBL/GenBank/DDBJ whole genome shotgun (WGS) entry which is preliminary data.</text>
</comment>
<evidence type="ECO:0008006" key="6">
    <source>
        <dbReference type="Google" id="ProtNLM"/>
    </source>
</evidence>
<keyword evidence="2" id="KW-0472">Membrane</keyword>
<dbReference type="PANTHER" id="PTHR30203">
    <property type="entry name" value="OUTER MEMBRANE CATION EFFLUX PROTEIN"/>
    <property type="match status" value="1"/>
</dbReference>
<evidence type="ECO:0000256" key="2">
    <source>
        <dbReference type="RuleBase" id="RU362097"/>
    </source>
</evidence>
<dbReference type="EMBL" id="BMGH01000001">
    <property type="protein sequence ID" value="GGD11347.1"/>
    <property type="molecule type" value="Genomic_DNA"/>
</dbReference>
<dbReference type="PANTHER" id="PTHR30203:SF29">
    <property type="entry name" value="PROTEIN CYAE"/>
    <property type="match status" value="1"/>
</dbReference>
<keyword evidence="3" id="KW-0175">Coiled coil</keyword>
<proteinExistence type="inferred from homology"/>
<keyword evidence="2" id="KW-0564">Palmitate</keyword>
<reference evidence="4" key="2">
    <citation type="submission" date="2020-09" db="EMBL/GenBank/DDBJ databases">
        <authorList>
            <person name="Sun Q."/>
            <person name="Zhou Y."/>
        </authorList>
    </citation>
    <scope>NUCLEOTIDE SEQUENCE</scope>
    <source>
        <strain evidence="4">CGMCC 1.12921</strain>
    </source>
</reference>
<accession>A0A8J2V6Y7</accession>
<sequence>MQKFGPFAGLVLSAVASGCSLTPKPEMPGLVGEIRSSESFYQSGSTISGSPDMQAWWLDVGGAELDELVSVLRRDSLTLREARLQADQAREAARIARGQRLPSAAAIGEIASNRTPGLAGDFSWSEAYTAGLLVDFNTDVFGGRRAAERSAELNAIASELAVQASEQREIAILARGWVSAATLQRRLDLARRTADSFRATYELTEQRYEAGSASASASDVQIALQNLESALVEIPQIEADLSRQWLAIDEQLGRVPGETEKTFTGVFALSEPFEAPVGRPAALLSGRPDVAIAELRYLAALEDVGAARALLYPAISLGASLTFRGDTPDEVFDWDRHVASLANSLTVPIFQGGRLKAQIRLEEAQAEELASAFARTALGAVVDVEIALAELAGLQEQKVRLEAALETAKLSNELAQGRYRQGLISILAVLETQRSLNAAEQNIILTDQATANARIDLFLSLGGDWTGAVSASEPVNNSVS</sequence>
<keyword evidence="2" id="KW-0449">Lipoprotein</keyword>
<dbReference type="Pfam" id="PF02321">
    <property type="entry name" value="OEP"/>
    <property type="match status" value="2"/>
</dbReference>
<evidence type="ECO:0000256" key="1">
    <source>
        <dbReference type="ARBA" id="ARBA00007613"/>
    </source>
</evidence>
<dbReference type="PROSITE" id="PS51257">
    <property type="entry name" value="PROKAR_LIPOPROTEIN"/>
    <property type="match status" value="1"/>
</dbReference>
<feature type="coiled-coil region" evidence="3">
    <location>
        <begin position="384"/>
        <end position="411"/>
    </location>
</feature>
<name>A0A8J2V6Y7_9PROT</name>
<dbReference type="Proteomes" id="UP000613582">
    <property type="component" value="Unassembled WGS sequence"/>
</dbReference>
<organism evidence="4 5">
    <name type="scientific">Aquisalinus flavus</name>
    <dbReference type="NCBI Taxonomy" id="1526572"/>
    <lineage>
        <taxon>Bacteria</taxon>
        <taxon>Pseudomonadati</taxon>
        <taxon>Pseudomonadota</taxon>
        <taxon>Alphaproteobacteria</taxon>
        <taxon>Parvularculales</taxon>
        <taxon>Parvularculaceae</taxon>
        <taxon>Aquisalinus</taxon>
    </lineage>
</organism>
<dbReference type="AlphaFoldDB" id="A0A8J2V6Y7"/>
<dbReference type="GO" id="GO:0005886">
    <property type="term" value="C:plasma membrane"/>
    <property type="evidence" value="ECO:0007669"/>
    <property type="project" value="UniProtKB-SubCell"/>
</dbReference>
<dbReference type="SUPFAM" id="SSF56954">
    <property type="entry name" value="Outer membrane efflux proteins (OEP)"/>
    <property type="match status" value="1"/>
</dbReference>
<evidence type="ECO:0000313" key="4">
    <source>
        <dbReference type="EMBL" id="GGD11347.1"/>
    </source>
</evidence>
<keyword evidence="5" id="KW-1185">Reference proteome</keyword>
<dbReference type="InterPro" id="IPR010131">
    <property type="entry name" value="MdtP/NodT-like"/>
</dbReference>
<evidence type="ECO:0000313" key="5">
    <source>
        <dbReference type="Proteomes" id="UP000613582"/>
    </source>
</evidence>